<evidence type="ECO:0000313" key="3">
    <source>
        <dbReference type="Proteomes" id="UP000178129"/>
    </source>
</evidence>
<dbReference type="Pfam" id="PF05704">
    <property type="entry name" value="Caps_synth"/>
    <property type="match status" value="1"/>
</dbReference>
<evidence type="ECO:0000256" key="1">
    <source>
        <dbReference type="SAM" id="MobiDB-lite"/>
    </source>
</evidence>
<proteinExistence type="predicted"/>
<feature type="region of interest" description="Disordered" evidence="1">
    <location>
        <begin position="1"/>
        <end position="30"/>
    </location>
</feature>
<name>A0A1E1KZK7_9HELO</name>
<dbReference type="Proteomes" id="UP000178129">
    <property type="component" value="Unassembled WGS sequence"/>
</dbReference>
<dbReference type="InterPro" id="IPR008441">
    <property type="entry name" value="AfumC-like_glycosyl_Trfase"/>
</dbReference>
<reference evidence="3" key="1">
    <citation type="submission" date="2016-03" db="EMBL/GenBank/DDBJ databases">
        <authorList>
            <person name="Ploux O."/>
        </authorList>
    </citation>
    <scope>NUCLEOTIDE SEQUENCE [LARGE SCALE GENOMIC DNA]</scope>
    <source>
        <strain evidence="3">UK7</strain>
    </source>
</reference>
<gene>
    <name evidence="2" type="ORF">RCO7_07612</name>
</gene>
<keyword evidence="3" id="KW-1185">Reference proteome</keyword>
<sequence>MTYVVNPGNVDFPPPDGCVPRSSEPDARSDSEILDSLTSHIPTTDSEKNIWAYWHTGFESMPPWTKRNVISWCRLQGPSWTIRVLDNVPGSPNNLLNFVPIDFFPPAFKSGKMAGPYVATHSADLVRLPLLQLYGGIWLDVGIILIRELNSMWNVLCDPTNKFEFAALTFTCRPDEEVVINAFFMARANNELAERWHKTYLAVWGDATECTGFSEHALLKHVPIYGTPTEEMNAPEIKVSQRGIMDYGAHVLCFERLRDLVDVDDGWNGREYFENKMFLLKGLDEMWRYQTTTAFSGQVQFEKLCTKLDGSSAQGEDATKAKEAKMWIDDLLANTTMLKFCHGPKGAIESALADLYDDPKNADRDCEPGTAAVYLRRGILEFDQTRELKPLQIEKPKAKVWNVGFLDPFV</sequence>
<comment type="caution">
    <text evidence="2">The sequence shown here is derived from an EMBL/GenBank/DDBJ whole genome shotgun (WGS) entry which is preliminary data.</text>
</comment>
<dbReference type="EMBL" id="FJUW01000029">
    <property type="protein sequence ID" value="CZT03697.1"/>
    <property type="molecule type" value="Genomic_DNA"/>
</dbReference>
<dbReference type="SUPFAM" id="SSF53448">
    <property type="entry name" value="Nucleotide-diphospho-sugar transferases"/>
    <property type="match status" value="1"/>
</dbReference>
<dbReference type="Gene3D" id="3.90.550.20">
    <property type="match status" value="1"/>
</dbReference>
<dbReference type="GO" id="GO:0016757">
    <property type="term" value="F:glycosyltransferase activity"/>
    <property type="evidence" value="ECO:0007669"/>
    <property type="project" value="InterPro"/>
</dbReference>
<accession>A0A1E1KZK7</accession>
<organism evidence="2 3">
    <name type="scientific">Rhynchosporium graminicola</name>
    <dbReference type="NCBI Taxonomy" id="2792576"/>
    <lineage>
        <taxon>Eukaryota</taxon>
        <taxon>Fungi</taxon>
        <taxon>Dikarya</taxon>
        <taxon>Ascomycota</taxon>
        <taxon>Pezizomycotina</taxon>
        <taxon>Leotiomycetes</taxon>
        <taxon>Helotiales</taxon>
        <taxon>Ploettnerulaceae</taxon>
        <taxon>Rhynchosporium</taxon>
    </lineage>
</organism>
<dbReference type="InterPro" id="IPR029044">
    <property type="entry name" value="Nucleotide-diphossugar_trans"/>
</dbReference>
<dbReference type="AlphaFoldDB" id="A0A1E1KZK7"/>
<protein>
    <submittedName>
        <fullName evidence="2">Related to capsule polysaccharide biosynthesis protein</fullName>
    </submittedName>
</protein>
<dbReference type="InParanoid" id="A0A1E1KZK7"/>
<evidence type="ECO:0000313" key="2">
    <source>
        <dbReference type="EMBL" id="CZT03697.1"/>
    </source>
</evidence>